<organism evidence="3 4">
    <name type="scientific">Hymenoscyphus fraxineus</name>
    <dbReference type="NCBI Taxonomy" id="746836"/>
    <lineage>
        <taxon>Eukaryota</taxon>
        <taxon>Fungi</taxon>
        <taxon>Dikarya</taxon>
        <taxon>Ascomycota</taxon>
        <taxon>Pezizomycotina</taxon>
        <taxon>Leotiomycetes</taxon>
        <taxon>Helotiales</taxon>
        <taxon>Helotiaceae</taxon>
        <taxon>Hymenoscyphus</taxon>
    </lineage>
</organism>
<evidence type="ECO:0000313" key="4">
    <source>
        <dbReference type="Proteomes" id="UP000696280"/>
    </source>
</evidence>
<reference evidence="3" key="1">
    <citation type="submission" date="2021-07" db="EMBL/GenBank/DDBJ databases">
        <authorList>
            <person name="Durling M."/>
        </authorList>
    </citation>
    <scope>NUCLEOTIDE SEQUENCE</scope>
</reference>
<dbReference type="PROSITE" id="PS50048">
    <property type="entry name" value="ZN2_CY6_FUNGAL_2"/>
    <property type="match status" value="1"/>
</dbReference>
<protein>
    <recommendedName>
        <fullName evidence="2">Zn(2)-C6 fungal-type domain-containing protein</fullName>
    </recommendedName>
</protein>
<dbReference type="Pfam" id="PF00172">
    <property type="entry name" value="Zn_clus"/>
    <property type="match status" value="1"/>
</dbReference>
<dbReference type="SMART" id="SM00066">
    <property type="entry name" value="GAL4"/>
    <property type="match status" value="1"/>
</dbReference>
<gene>
    <name evidence="3" type="ORF">HYFRA_00005948</name>
</gene>
<dbReference type="SUPFAM" id="SSF57701">
    <property type="entry name" value="Zn2/Cys6 DNA-binding domain"/>
    <property type="match status" value="1"/>
</dbReference>
<dbReference type="PANTHER" id="PTHR38791">
    <property type="entry name" value="ZN(II)2CYS6 TRANSCRIPTION FACTOR (EUROFUNG)-RELATED-RELATED"/>
    <property type="match status" value="1"/>
</dbReference>
<dbReference type="Proteomes" id="UP000696280">
    <property type="component" value="Unassembled WGS sequence"/>
</dbReference>
<evidence type="ECO:0000259" key="2">
    <source>
        <dbReference type="PROSITE" id="PS50048"/>
    </source>
</evidence>
<dbReference type="GO" id="GO:0008270">
    <property type="term" value="F:zinc ion binding"/>
    <property type="evidence" value="ECO:0007669"/>
    <property type="project" value="InterPro"/>
</dbReference>
<keyword evidence="1" id="KW-0539">Nucleus</keyword>
<proteinExistence type="predicted"/>
<dbReference type="PROSITE" id="PS00463">
    <property type="entry name" value="ZN2_CY6_FUNGAL_1"/>
    <property type="match status" value="1"/>
</dbReference>
<dbReference type="InterPro" id="IPR036864">
    <property type="entry name" value="Zn2-C6_fun-type_DNA-bd_sf"/>
</dbReference>
<comment type="caution">
    <text evidence="3">The sequence shown here is derived from an EMBL/GenBank/DDBJ whole genome shotgun (WGS) entry which is preliminary data.</text>
</comment>
<dbReference type="GO" id="GO:0000981">
    <property type="term" value="F:DNA-binding transcription factor activity, RNA polymerase II-specific"/>
    <property type="evidence" value="ECO:0007669"/>
    <property type="project" value="InterPro"/>
</dbReference>
<dbReference type="InterPro" id="IPR053175">
    <property type="entry name" value="DHMBA_Reg_Transcription_Factor"/>
</dbReference>
<accession>A0A9N9KU60</accession>
<feature type="domain" description="Zn(2)-C6 fungal-type" evidence="2">
    <location>
        <begin position="7"/>
        <end position="37"/>
    </location>
</feature>
<dbReference type="EMBL" id="CAJVRL010000056">
    <property type="protein sequence ID" value="CAG8954325.1"/>
    <property type="molecule type" value="Genomic_DNA"/>
</dbReference>
<dbReference type="OrthoDB" id="2991872at2759"/>
<evidence type="ECO:0000256" key="1">
    <source>
        <dbReference type="ARBA" id="ARBA00023242"/>
    </source>
</evidence>
<sequence>MTFPSKGCRTCKQRRVKCDETRPTCNRCQKAKIVCQRPEEDSKYIFLSENEYAVSERKRPRGPNVNTPSNFTSTKWQELSNTPDYASIQVMKRRSPEISPPLQVSLADQALTYYSNFWVEAPRYLPEIAESHLKYITPIVCYSQPDSILSLAISAVSHATFSRARKLHDALAVASKKYSKALLNMNLALTNATEAKHDDVIIAIMLLSFYENCVVDKNSQAASSEGIQVTGARSFAHHDGAMAVLKLRRRQDNCTKPSSDVDKLVRRQLIRSLLLRSLPIPAWLRNGEEYGESGFALALDKYMVEAAELRYQSSTQYSSELSKPGSGSEQVRLHGLLERAQNLDFALMIWAGNLPIEYSYSNRTVQVSEHVQTDEKIFDETVHIYQTVAHAAIWNRYRAIRLTVNDIILKTITSITWSFGLAIDQADTKSVIQFLTDDMCASIPYMLKLIDIHETTATPRPTSEISVKATTAFLLAWPLAMTTMLSRIPGRHLRYLKSRLLDVSEIANDGVLERVAVGL</sequence>
<evidence type="ECO:0000313" key="3">
    <source>
        <dbReference type="EMBL" id="CAG8954325.1"/>
    </source>
</evidence>
<dbReference type="CDD" id="cd00067">
    <property type="entry name" value="GAL4"/>
    <property type="match status" value="1"/>
</dbReference>
<name>A0A9N9KU60_9HELO</name>
<dbReference type="AlphaFoldDB" id="A0A9N9KU60"/>
<keyword evidence="4" id="KW-1185">Reference proteome</keyword>
<dbReference type="Gene3D" id="4.10.240.10">
    <property type="entry name" value="Zn(2)-C6 fungal-type DNA-binding domain"/>
    <property type="match status" value="1"/>
</dbReference>
<dbReference type="InterPro" id="IPR001138">
    <property type="entry name" value="Zn2Cys6_DnaBD"/>
</dbReference>